<reference evidence="3 4" key="1">
    <citation type="journal article" date="2014" name="BMC Genomics">
        <title>Genome and secretome analysis of the hemibiotrophic fungal pathogen, Moniliophthora roreri, which causes frosty pod rot disease of cacao: mechanisms of the biotrophic and necrotrophic phases.</title>
        <authorList>
            <person name="Meinhardt L.W."/>
            <person name="Costa G.G.L."/>
            <person name="Thomazella D.P.T."/>
            <person name="Teixeira P.J.P.L."/>
            <person name="Carazzolle M.F."/>
            <person name="Schuster S.C."/>
            <person name="Carlson J.E."/>
            <person name="Guiltinan M.J."/>
            <person name="Mieczkowski P."/>
            <person name="Farmer A."/>
            <person name="Ramaraj T."/>
            <person name="Crozier J."/>
            <person name="Davis R.E."/>
            <person name="Shao J."/>
            <person name="Melnick R.L."/>
            <person name="Pereira G.A.G."/>
            <person name="Bailey B.A."/>
        </authorList>
    </citation>
    <scope>NUCLEOTIDE SEQUENCE [LARGE SCALE GENOMIC DNA]</scope>
    <source>
        <strain evidence="3 4">MCA 2997</strain>
    </source>
</reference>
<name>V2WX31_MONRO</name>
<dbReference type="EMBL" id="AWSO01000976">
    <property type="protein sequence ID" value="ESK86107.1"/>
    <property type="molecule type" value="Genomic_DNA"/>
</dbReference>
<evidence type="ECO:0000313" key="4">
    <source>
        <dbReference type="Proteomes" id="UP000017559"/>
    </source>
</evidence>
<feature type="transmembrane region" description="Helical" evidence="1">
    <location>
        <begin position="49"/>
        <end position="78"/>
    </location>
</feature>
<evidence type="ECO:0000313" key="3">
    <source>
        <dbReference type="EMBL" id="ESK86107.1"/>
    </source>
</evidence>
<feature type="transmembrane region" description="Helical" evidence="1">
    <location>
        <begin position="125"/>
        <end position="152"/>
    </location>
</feature>
<protein>
    <recommendedName>
        <fullName evidence="2">DUF6534 domain-containing protein</fullName>
    </recommendedName>
</protein>
<dbReference type="InterPro" id="IPR045339">
    <property type="entry name" value="DUF6534"/>
</dbReference>
<keyword evidence="1" id="KW-0472">Membrane</keyword>
<feature type="transmembrane region" description="Helical" evidence="1">
    <location>
        <begin position="90"/>
        <end position="113"/>
    </location>
</feature>
<dbReference type="PANTHER" id="PTHR40465:SF1">
    <property type="entry name" value="DUF6534 DOMAIN-CONTAINING PROTEIN"/>
    <property type="match status" value="1"/>
</dbReference>
<comment type="caution">
    <text evidence="3">The sequence shown here is derived from an EMBL/GenBank/DDBJ whole genome shotgun (WGS) entry which is preliminary data.</text>
</comment>
<dbReference type="Proteomes" id="UP000017559">
    <property type="component" value="Unassembled WGS sequence"/>
</dbReference>
<feature type="transmembrane region" description="Helical" evidence="1">
    <location>
        <begin position="20"/>
        <end position="42"/>
    </location>
</feature>
<dbReference type="AlphaFoldDB" id="V2WX31"/>
<gene>
    <name evidence="3" type="ORF">Moror_9326</name>
</gene>
<feature type="domain" description="DUF6534" evidence="2">
    <location>
        <begin position="181"/>
        <end position="267"/>
    </location>
</feature>
<dbReference type="PANTHER" id="PTHR40465">
    <property type="entry name" value="CHROMOSOME 1, WHOLE GENOME SHOTGUN SEQUENCE"/>
    <property type="match status" value="1"/>
</dbReference>
<keyword evidence="1" id="KW-0812">Transmembrane</keyword>
<feature type="transmembrane region" description="Helical" evidence="1">
    <location>
        <begin position="216"/>
        <end position="236"/>
    </location>
</feature>
<dbReference type="KEGG" id="mrr:Moror_9326"/>
<feature type="transmembrane region" description="Helical" evidence="1">
    <location>
        <begin position="242"/>
        <end position="262"/>
    </location>
</feature>
<evidence type="ECO:0000259" key="2">
    <source>
        <dbReference type="Pfam" id="PF20152"/>
    </source>
</evidence>
<dbReference type="Pfam" id="PF20152">
    <property type="entry name" value="DUF6534"/>
    <property type="match status" value="1"/>
</dbReference>
<evidence type="ECO:0000256" key="1">
    <source>
        <dbReference type="SAM" id="Phobius"/>
    </source>
</evidence>
<keyword evidence="1" id="KW-1133">Transmembrane helix</keyword>
<accession>V2WX31</accession>
<organism evidence="3 4">
    <name type="scientific">Moniliophthora roreri (strain MCA 2997)</name>
    <name type="common">Cocoa frosty pod rot fungus</name>
    <name type="synonym">Crinipellis roreri</name>
    <dbReference type="NCBI Taxonomy" id="1381753"/>
    <lineage>
        <taxon>Eukaryota</taxon>
        <taxon>Fungi</taxon>
        <taxon>Dikarya</taxon>
        <taxon>Basidiomycota</taxon>
        <taxon>Agaricomycotina</taxon>
        <taxon>Agaricomycetes</taxon>
        <taxon>Agaricomycetidae</taxon>
        <taxon>Agaricales</taxon>
        <taxon>Marasmiineae</taxon>
        <taxon>Marasmiaceae</taxon>
        <taxon>Moniliophthora</taxon>
    </lineage>
</organism>
<dbReference type="HOGENOM" id="CLU_046025_5_4_1"/>
<dbReference type="OrthoDB" id="2535105at2759"/>
<dbReference type="STRING" id="1381753.V2WX31"/>
<keyword evidence="4" id="KW-1185">Reference proteome</keyword>
<sequence>MATSLTSAPQFNTGDTFGVFLVAVVIASCLYGVACLQTWYYFRNYNDCLLLRVTVLAVLILETVHEIVTIHAVYHYLILNFGKPFALVDVVWSVTTVIPVTDVLSAIAHLFYAAQIYRLSNKKGWWISAMICFLMIVQIVVVLAGFCIYFTINVAQVANFVLLSEDKQLLMLYTNGLSWNATQDVICALTISYYLHTSRSGIRSTDTLINKLIAHAVNNGALTSAAGICVICFLVPKPKGLIYLAIFLIGGNLYSNSLLSMLNSRRSHTQATLPITVDTLNPSFAIVGNLDTSGSMHTTDNHSMNIIQPSVQSK</sequence>
<feature type="transmembrane region" description="Helical" evidence="1">
    <location>
        <begin position="172"/>
        <end position="195"/>
    </location>
</feature>
<proteinExistence type="predicted"/>